<feature type="non-terminal residue" evidence="1">
    <location>
        <position position="50"/>
    </location>
</feature>
<name>A0A9W8J177_9AGAR</name>
<evidence type="ECO:0000313" key="1">
    <source>
        <dbReference type="EMBL" id="KAJ2926656.1"/>
    </source>
</evidence>
<accession>A0A9W8J177</accession>
<dbReference type="Proteomes" id="UP001140091">
    <property type="component" value="Unassembled WGS sequence"/>
</dbReference>
<reference evidence="1" key="1">
    <citation type="submission" date="2022-06" db="EMBL/GenBank/DDBJ databases">
        <title>Genome Sequence of Candolleomyces eurysporus.</title>
        <authorList>
            <person name="Buettner E."/>
        </authorList>
    </citation>
    <scope>NUCLEOTIDE SEQUENCE</scope>
    <source>
        <strain evidence="1">VTCC 930004</strain>
    </source>
</reference>
<dbReference type="AlphaFoldDB" id="A0A9W8J177"/>
<proteinExistence type="predicted"/>
<keyword evidence="2" id="KW-1185">Reference proteome</keyword>
<sequence length="50" mass="5413">MSSAARTVLKEGSKLSKILAHLDANPKLSLAGVKSLKLTYAFRNDHFGAR</sequence>
<organism evidence="1 2">
    <name type="scientific">Candolleomyces eurysporus</name>
    <dbReference type="NCBI Taxonomy" id="2828524"/>
    <lineage>
        <taxon>Eukaryota</taxon>
        <taxon>Fungi</taxon>
        <taxon>Dikarya</taxon>
        <taxon>Basidiomycota</taxon>
        <taxon>Agaricomycotina</taxon>
        <taxon>Agaricomycetes</taxon>
        <taxon>Agaricomycetidae</taxon>
        <taxon>Agaricales</taxon>
        <taxon>Agaricineae</taxon>
        <taxon>Psathyrellaceae</taxon>
        <taxon>Candolleomyces</taxon>
    </lineage>
</organism>
<protein>
    <submittedName>
        <fullName evidence="1">Uncharacterized protein</fullName>
    </submittedName>
</protein>
<dbReference type="EMBL" id="JANBPK010001050">
    <property type="protein sequence ID" value="KAJ2926656.1"/>
    <property type="molecule type" value="Genomic_DNA"/>
</dbReference>
<comment type="caution">
    <text evidence="1">The sequence shown here is derived from an EMBL/GenBank/DDBJ whole genome shotgun (WGS) entry which is preliminary data.</text>
</comment>
<gene>
    <name evidence="1" type="ORF">H1R20_g10428</name>
</gene>
<dbReference type="OrthoDB" id="1696305at2759"/>
<evidence type="ECO:0000313" key="2">
    <source>
        <dbReference type="Proteomes" id="UP001140091"/>
    </source>
</evidence>